<dbReference type="EC" id="3.4.23.36" evidence="9"/>
<evidence type="ECO:0000256" key="1">
    <source>
        <dbReference type="ARBA" id="ARBA00006139"/>
    </source>
</evidence>
<comment type="function">
    <text evidence="9 10">This protein specifically catalyzes the removal of signal peptides from prolipoproteins.</text>
</comment>
<evidence type="ECO:0000313" key="12">
    <source>
        <dbReference type="EMBL" id="MCG4610979.1"/>
    </source>
</evidence>
<evidence type="ECO:0000256" key="10">
    <source>
        <dbReference type="RuleBase" id="RU000594"/>
    </source>
</evidence>
<dbReference type="RefSeq" id="WP_237966826.1">
    <property type="nucleotide sequence ID" value="NZ_JAKNHQ010000010.1"/>
</dbReference>
<comment type="catalytic activity">
    <reaction evidence="9 10">
        <text>Release of signal peptides from bacterial membrane prolipoproteins. Hydrolyzes -Xaa-Yaa-Zaa-|-(S,diacylglyceryl)Cys-, in which Xaa is hydrophobic (preferably Leu), and Yaa (Ala or Ser) and Zaa (Gly or Ala) have small, neutral side chains.</text>
        <dbReference type="EC" id="3.4.23.36"/>
    </reaction>
</comment>
<evidence type="ECO:0000256" key="2">
    <source>
        <dbReference type="ARBA" id="ARBA00022475"/>
    </source>
</evidence>
<comment type="caution">
    <text evidence="12">The sequence shown here is derived from an EMBL/GenBank/DDBJ whole genome shotgun (WGS) entry which is preliminary data.</text>
</comment>
<comment type="caution">
    <text evidence="9">Lacks conserved residue(s) required for the propagation of feature annotation.</text>
</comment>
<keyword evidence="4 9" id="KW-0812">Transmembrane</keyword>
<dbReference type="PANTHER" id="PTHR33695">
    <property type="entry name" value="LIPOPROTEIN SIGNAL PEPTIDASE"/>
    <property type="match status" value="1"/>
</dbReference>
<name>A0ABS9MKI6_9FIRM</name>
<keyword evidence="6 9" id="KW-0378">Hydrolase</keyword>
<dbReference type="InterPro" id="IPR001872">
    <property type="entry name" value="Peptidase_A8"/>
</dbReference>
<keyword evidence="3 9" id="KW-0645">Protease</keyword>
<feature type="active site" evidence="9">
    <location>
        <position position="128"/>
    </location>
</feature>
<protein>
    <recommendedName>
        <fullName evidence="9">Lipoprotein signal peptidase</fullName>
        <ecNumber evidence="9">3.4.23.36</ecNumber>
    </recommendedName>
    <alternativeName>
        <fullName evidence="9">Prolipoprotein signal peptidase</fullName>
    </alternativeName>
    <alternativeName>
        <fullName evidence="9">Signal peptidase II</fullName>
        <shortName evidence="9">SPase II</shortName>
    </alternativeName>
</protein>
<dbReference type="Pfam" id="PF01252">
    <property type="entry name" value="Peptidase_A8"/>
    <property type="match status" value="1"/>
</dbReference>
<comment type="similarity">
    <text evidence="1 9 11">Belongs to the peptidase A8 family.</text>
</comment>
<feature type="transmembrane region" description="Helical" evidence="9">
    <location>
        <begin position="123"/>
        <end position="146"/>
    </location>
</feature>
<evidence type="ECO:0000256" key="3">
    <source>
        <dbReference type="ARBA" id="ARBA00022670"/>
    </source>
</evidence>
<evidence type="ECO:0000256" key="11">
    <source>
        <dbReference type="RuleBase" id="RU004181"/>
    </source>
</evidence>
<evidence type="ECO:0000313" key="13">
    <source>
        <dbReference type="Proteomes" id="UP001298681"/>
    </source>
</evidence>
<evidence type="ECO:0000256" key="7">
    <source>
        <dbReference type="ARBA" id="ARBA00022989"/>
    </source>
</evidence>
<comment type="subcellular location">
    <subcellularLocation>
        <location evidence="9">Cell membrane</location>
        <topology evidence="9">Multi-pass membrane protein</topology>
    </subcellularLocation>
</comment>
<organism evidence="12 13">
    <name type="scientific">Anaeromassilibacillus senegalensis</name>
    <dbReference type="NCBI Taxonomy" id="1673717"/>
    <lineage>
        <taxon>Bacteria</taxon>
        <taxon>Bacillati</taxon>
        <taxon>Bacillota</taxon>
        <taxon>Clostridia</taxon>
        <taxon>Eubacteriales</taxon>
        <taxon>Acutalibacteraceae</taxon>
        <taxon>Anaeromassilibacillus</taxon>
    </lineage>
</organism>
<dbReference type="PRINTS" id="PR00781">
    <property type="entry name" value="LIPOSIGPTASE"/>
</dbReference>
<evidence type="ECO:0000256" key="6">
    <source>
        <dbReference type="ARBA" id="ARBA00022801"/>
    </source>
</evidence>
<comment type="pathway">
    <text evidence="9">Protein modification; lipoprotein biosynthesis (signal peptide cleavage).</text>
</comment>
<dbReference type="EMBL" id="JAKNHQ010000010">
    <property type="protein sequence ID" value="MCG4610979.1"/>
    <property type="molecule type" value="Genomic_DNA"/>
</dbReference>
<dbReference type="PROSITE" id="PS00855">
    <property type="entry name" value="SPASE_II"/>
    <property type="match status" value="1"/>
</dbReference>
<evidence type="ECO:0000256" key="5">
    <source>
        <dbReference type="ARBA" id="ARBA00022750"/>
    </source>
</evidence>
<gene>
    <name evidence="9 12" type="primary">lspA</name>
    <name evidence="12" type="ORF">L0P57_08535</name>
</gene>
<evidence type="ECO:0000256" key="4">
    <source>
        <dbReference type="ARBA" id="ARBA00022692"/>
    </source>
</evidence>
<keyword evidence="8 9" id="KW-0472">Membrane</keyword>
<keyword evidence="7 9" id="KW-1133">Transmembrane helix</keyword>
<feature type="transmembrane region" description="Helical" evidence="9">
    <location>
        <begin position="85"/>
        <end position="103"/>
    </location>
</feature>
<dbReference type="NCBIfam" id="TIGR00077">
    <property type="entry name" value="lspA"/>
    <property type="match status" value="1"/>
</dbReference>
<evidence type="ECO:0000256" key="8">
    <source>
        <dbReference type="ARBA" id="ARBA00023136"/>
    </source>
</evidence>
<feature type="transmembrane region" description="Helical" evidence="9">
    <location>
        <begin position="60"/>
        <end position="80"/>
    </location>
</feature>
<keyword evidence="13" id="KW-1185">Reference proteome</keyword>
<feature type="active site" evidence="9">
    <location>
        <position position="113"/>
    </location>
</feature>
<dbReference type="HAMAP" id="MF_00161">
    <property type="entry name" value="LspA"/>
    <property type="match status" value="1"/>
</dbReference>
<dbReference type="GO" id="GO:0004190">
    <property type="term" value="F:aspartic-type endopeptidase activity"/>
    <property type="evidence" value="ECO:0007669"/>
    <property type="project" value="UniProtKB-EC"/>
</dbReference>
<keyword evidence="2 9" id="KW-1003">Cell membrane</keyword>
<dbReference type="Proteomes" id="UP001298681">
    <property type="component" value="Unassembled WGS sequence"/>
</dbReference>
<accession>A0ABS9MKI6</accession>
<evidence type="ECO:0000256" key="9">
    <source>
        <dbReference type="HAMAP-Rule" id="MF_00161"/>
    </source>
</evidence>
<dbReference type="PANTHER" id="PTHR33695:SF1">
    <property type="entry name" value="LIPOPROTEIN SIGNAL PEPTIDASE"/>
    <property type="match status" value="1"/>
</dbReference>
<reference evidence="12 13" key="1">
    <citation type="submission" date="2022-01" db="EMBL/GenBank/DDBJ databases">
        <title>Collection of gut derived symbiotic bacterial strains cultured from healthy donors.</title>
        <authorList>
            <person name="Lin H."/>
            <person name="Kohout C."/>
            <person name="Waligurski E."/>
            <person name="Pamer E.G."/>
        </authorList>
    </citation>
    <scope>NUCLEOTIDE SEQUENCE [LARGE SCALE GENOMIC DNA]</scope>
    <source>
        <strain evidence="12 13">DFI.7.58</strain>
    </source>
</reference>
<sequence>MAILSLVLAVVAALADQLIKCLVVSQLKPVGSVTAIPGLLDFTYLENRGAAFGMLQDQRWFFIVTTGVITVLLIAGLFLYKKHSACSIAASILIIGGGIGNLIDRIFLGYVVDYIQVSFFPPIFNFADCCVTVGTVLLMVHILFFLDKKDGKQLEKHEKS</sequence>
<proteinExistence type="inferred from homology"/>
<keyword evidence="5 9" id="KW-0064">Aspartyl protease</keyword>